<dbReference type="Proteomes" id="UP001189429">
    <property type="component" value="Unassembled WGS sequence"/>
</dbReference>
<evidence type="ECO:0008006" key="4">
    <source>
        <dbReference type="Google" id="ProtNLM"/>
    </source>
</evidence>
<feature type="compositionally biased region" description="Polar residues" evidence="1">
    <location>
        <begin position="560"/>
        <end position="572"/>
    </location>
</feature>
<name>A0ABN9VAS9_9DINO</name>
<protein>
    <recommendedName>
        <fullName evidence="4">Dynein regulatory complex protein 10</fullName>
    </recommendedName>
</protein>
<sequence length="572" mass="62791">YDKMVCWCETGEKEKTAAIAAAEVKITDLESKVEAAPGGELATNIKALKEQIADDTAKLKEATAIREREAEEFRGDEKDMVQALTNLNNAIAVLSRHQGGASLLQLDGPLKASIRSVLREVTVTYDMMLGERSARKRGGASMSLLSVSSRNPSQALQEALGLSSTAARELLPAELAESELAHRAGELRGSDKAGAFLQSGDKRLLPTAGSYSPQSDTIFGILTQMKDEFEANLSDEQKAEMKAIEDFEALKKAKEEQIAVGKENLDTMEEEHSANVKALSDAKEDLQLTTEQRTEDVEYLRNLRLTCQDLDHQWETRSKTRAEETKAVAEALAIITEDDNREHLMATIAFIQETSEAQAQMRKRRVGAAGILRKAAGNLDLETDDLLAAWHGRGGPQVEGAGGSPRTRLSTLAVSVEIDDFAEVKKAMDKMMVDLKAEQAEEVQFKAYCLKELRANEKLNYTKTEEKEDLEAKIESIEEAIKKYTEEIEEAQAKIARNEKAMKEASQARETESEARELLNQLGSAPSYREFGALASNTRRARRGPSGATSAVSSRGRWCPSSTLSASTWASP</sequence>
<evidence type="ECO:0000313" key="2">
    <source>
        <dbReference type="EMBL" id="CAK0869820.1"/>
    </source>
</evidence>
<accession>A0ABN9VAS9</accession>
<keyword evidence="3" id="KW-1185">Reference proteome</keyword>
<organism evidence="2 3">
    <name type="scientific">Prorocentrum cordatum</name>
    <dbReference type="NCBI Taxonomy" id="2364126"/>
    <lineage>
        <taxon>Eukaryota</taxon>
        <taxon>Sar</taxon>
        <taxon>Alveolata</taxon>
        <taxon>Dinophyceae</taxon>
        <taxon>Prorocentrales</taxon>
        <taxon>Prorocentraceae</taxon>
        <taxon>Prorocentrum</taxon>
    </lineage>
</organism>
<evidence type="ECO:0000256" key="1">
    <source>
        <dbReference type="SAM" id="MobiDB-lite"/>
    </source>
</evidence>
<reference evidence="2" key="1">
    <citation type="submission" date="2023-10" db="EMBL/GenBank/DDBJ databases">
        <authorList>
            <person name="Chen Y."/>
            <person name="Shah S."/>
            <person name="Dougan E. K."/>
            <person name="Thang M."/>
            <person name="Chan C."/>
        </authorList>
    </citation>
    <scope>NUCLEOTIDE SEQUENCE [LARGE SCALE GENOMIC DNA]</scope>
</reference>
<feature type="region of interest" description="Disordered" evidence="1">
    <location>
        <begin position="503"/>
        <end position="572"/>
    </location>
</feature>
<dbReference type="EMBL" id="CAUYUJ010016890">
    <property type="protein sequence ID" value="CAK0869820.1"/>
    <property type="molecule type" value="Genomic_DNA"/>
</dbReference>
<comment type="caution">
    <text evidence="2">The sequence shown here is derived from an EMBL/GenBank/DDBJ whole genome shotgun (WGS) entry which is preliminary data.</text>
</comment>
<evidence type="ECO:0000313" key="3">
    <source>
        <dbReference type="Proteomes" id="UP001189429"/>
    </source>
</evidence>
<feature type="non-terminal residue" evidence="2">
    <location>
        <position position="1"/>
    </location>
</feature>
<feature type="compositionally biased region" description="Basic and acidic residues" evidence="1">
    <location>
        <begin position="503"/>
        <end position="517"/>
    </location>
</feature>
<gene>
    <name evidence="2" type="ORF">PCOR1329_LOCUS56066</name>
</gene>
<proteinExistence type="predicted"/>